<evidence type="ECO:0000313" key="2">
    <source>
        <dbReference type="EMBL" id="ESN95126.1"/>
    </source>
</evidence>
<keyword evidence="4" id="KW-1185">Reference proteome</keyword>
<sequence length="217" mass="24570">MSGHLLNYLQVEDEGPHGNDEIRSFLLTQLSYQNVTDVFCCVCVANLHVYDKYPLIDGTFFLSPFRYSVENRLMTSSSSPPRSSSLVDHVTPIVEKDSKKFFLNAICVDCLSRQQQQYLLQCCYCNRPWQGSNLIIGSMYSYDIFAAQPCCQARLLCNNNNNNNNNNNKNNNNNNSVNVRFFSDYSQSLACPHCGVVDSHFVKPLSQTFLCAVVVSK</sequence>
<evidence type="ECO:0000313" key="4">
    <source>
        <dbReference type="Proteomes" id="UP000015101"/>
    </source>
</evidence>
<dbReference type="eggNOG" id="KOG3816">
    <property type="taxonomic scope" value="Eukaryota"/>
</dbReference>
<dbReference type="Proteomes" id="UP000015101">
    <property type="component" value="Unassembled WGS sequence"/>
</dbReference>
<dbReference type="OMA" id="SPCCQVG"/>
<reference evidence="4" key="1">
    <citation type="submission" date="2012-12" db="EMBL/GenBank/DDBJ databases">
        <authorList>
            <person name="Hellsten U."/>
            <person name="Grimwood J."/>
            <person name="Chapman J.A."/>
            <person name="Shapiro H."/>
            <person name="Aerts A."/>
            <person name="Otillar R.P."/>
            <person name="Terry A.Y."/>
            <person name="Boore J.L."/>
            <person name="Simakov O."/>
            <person name="Marletaz F."/>
            <person name="Cho S.-J."/>
            <person name="Edsinger-Gonzales E."/>
            <person name="Havlak P."/>
            <person name="Kuo D.-H."/>
            <person name="Larsson T."/>
            <person name="Lv J."/>
            <person name="Arendt D."/>
            <person name="Savage R."/>
            <person name="Osoegawa K."/>
            <person name="de Jong P."/>
            <person name="Lindberg D.R."/>
            <person name="Seaver E.C."/>
            <person name="Weisblat D.A."/>
            <person name="Putnam N.H."/>
            <person name="Grigoriev I.V."/>
            <person name="Rokhsar D.S."/>
        </authorList>
    </citation>
    <scope>NUCLEOTIDE SEQUENCE</scope>
</reference>
<dbReference type="EMBL" id="AMQM01006929">
    <property type="status" value="NOT_ANNOTATED_CDS"/>
    <property type="molecule type" value="Genomic_DNA"/>
</dbReference>
<gene>
    <name evidence="3" type="primary">20216715</name>
    <name evidence="2" type="ORF">HELRODRAFT_87114</name>
</gene>
<name>T1G6L8_HELRO</name>
<evidence type="ECO:0000259" key="1">
    <source>
        <dbReference type="Pfam" id="PF16002"/>
    </source>
</evidence>
<dbReference type="InterPro" id="IPR026066">
    <property type="entry name" value="Headcase"/>
</dbReference>
<proteinExistence type="predicted"/>
<dbReference type="RefSeq" id="XP_009026718.1">
    <property type="nucleotide sequence ID" value="XM_009028470.1"/>
</dbReference>
<feature type="domain" description="Headcase middle" evidence="1">
    <location>
        <begin position="9"/>
        <end position="205"/>
    </location>
</feature>
<dbReference type="KEGG" id="hro:HELRODRAFT_87114"/>
<dbReference type="Pfam" id="PF16002">
    <property type="entry name" value="Headcase"/>
    <property type="match status" value="1"/>
</dbReference>
<reference evidence="2 4" key="2">
    <citation type="journal article" date="2013" name="Nature">
        <title>Insights into bilaterian evolution from three spiralian genomes.</title>
        <authorList>
            <person name="Simakov O."/>
            <person name="Marletaz F."/>
            <person name="Cho S.J."/>
            <person name="Edsinger-Gonzales E."/>
            <person name="Havlak P."/>
            <person name="Hellsten U."/>
            <person name="Kuo D.H."/>
            <person name="Larsson T."/>
            <person name="Lv J."/>
            <person name="Arendt D."/>
            <person name="Savage R."/>
            <person name="Osoegawa K."/>
            <person name="de Jong P."/>
            <person name="Grimwood J."/>
            <person name="Chapman J.A."/>
            <person name="Shapiro H."/>
            <person name="Aerts A."/>
            <person name="Otillar R.P."/>
            <person name="Terry A.Y."/>
            <person name="Boore J.L."/>
            <person name="Grigoriev I.V."/>
            <person name="Lindberg D.R."/>
            <person name="Seaver E.C."/>
            <person name="Weisblat D.A."/>
            <person name="Putnam N.H."/>
            <person name="Rokhsar D.S."/>
        </authorList>
    </citation>
    <scope>NUCLEOTIDE SEQUENCE</scope>
</reference>
<dbReference type="PANTHER" id="PTHR13425:SF3">
    <property type="entry name" value="HEADCASE PROTEIN HOMOLOG"/>
    <property type="match status" value="1"/>
</dbReference>
<organism evidence="3 4">
    <name type="scientific">Helobdella robusta</name>
    <name type="common">Californian leech</name>
    <dbReference type="NCBI Taxonomy" id="6412"/>
    <lineage>
        <taxon>Eukaryota</taxon>
        <taxon>Metazoa</taxon>
        <taxon>Spiralia</taxon>
        <taxon>Lophotrochozoa</taxon>
        <taxon>Annelida</taxon>
        <taxon>Clitellata</taxon>
        <taxon>Hirudinea</taxon>
        <taxon>Rhynchobdellida</taxon>
        <taxon>Glossiphoniidae</taxon>
        <taxon>Helobdella</taxon>
    </lineage>
</organism>
<dbReference type="InterPro" id="IPR031947">
    <property type="entry name" value="Headcase_mid"/>
</dbReference>
<dbReference type="EMBL" id="KB097542">
    <property type="protein sequence ID" value="ESN95126.1"/>
    <property type="molecule type" value="Genomic_DNA"/>
</dbReference>
<dbReference type="OrthoDB" id="10012848at2759"/>
<dbReference type="CTD" id="20216715"/>
<evidence type="ECO:0000313" key="3">
    <source>
        <dbReference type="EnsemblMetazoa" id="HelroP87114"/>
    </source>
</evidence>
<dbReference type="PANTHER" id="PTHR13425">
    <property type="entry name" value="HEADCASE PROTEIN"/>
    <property type="match status" value="1"/>
</dbReference>
<dbReference type="GeneID" id="20216715"/>
<accession>T1G6L8</accession>
<protein>
    <recommendedName>
        <fullName evidence="1">Headcase middle domain-containing protein</fullName>
    </recommendedName>
</protein>
<dbReference type="EnsemblMetazoa" id="HelroT87114">
    <property type="protein sequence ID" value="HelroP87114"/>
    <property type="gene ID" value="HelroG87114"/>
</dbReference>
<dbReference type="AlphaFoldDB" id="T1G6L8"/>
<dbReference type="HOGENOM" id="CLU_098798_0_0_1"/>
<reference evidence="3" key="3">
    <citation type="submission" date="2015-06" db="UniProtKB">
        <authorList>
            <consortium name="EnsemblMetazoa"/>
        </authorList>
    </citation>
    <scope>IDENTIFICATION</scope>
</reference>
<dbReference type="InParanoid" id="T1G6L8"/>